<feature type="coiled-coil region" evidence="1">
    <location>
        <begin position="5"/>
        <end position="39"/>
    </location>
</feature>
<dbReference type="AlphaFoldDB" id="A0A8H6S1P9"/>
<evidence type="ECO:0000313" key="3">
    <source>
        <dbReference type="Proteomes" id="UP000636479"/>
    </source>
</evidence>
<accession>A0A8H6S1P9</accession>
<dbReference type="GeneID" id="59351736"/>
<keyword evidence="3" id="KW-1185">Reference proteome</keyword>
<organism evidence="2 3">
    <name type="scientific">Mycena indigotica</name>
    <dbReference type="NCBI Taxonomy" id="2126181"/>
    <lineage>
        <taxon>Eukaryota</taxon>
        <taxon>Fungi</taxon>
        <taxon>Dikarya</taxon>
        <taxon>Basidiomycota</taxon>
        <taxon>Agaricomycotina</taxon>
        <taxon>Agaricomycetes</taxon>
        <taxon>Agaricomycetidae</taxon>
        <taxon>Agaricales</taxon>
        <taxon>Marasmiineae</taxon>
        <taxon>Mycenaceae</taxon>
        <taxon>Mycena</taxon>
    </lineage>
</organism>
<dbReference type="InterPro" id="IPR032675">
    <property type="entry name" value="LRR_dom_sf"/>
</dbReference>
<keyword evidence="1" id="KW-0175">Coiled coil</keyword>
<evidence type="ECO:0000256" key="1">
    <source>
        <dbReference type="SAM" id="Coils"/>
    </source>
</evidence>
<proteinExistence type="predicted"/>
<evidence type="ECO:0000313" key="2">
    <source>
        <dbReference type="EMBL" id="KAF7291304.1"/>
    </source>
</evidence>
<gene>
    <name evidence="2" type="ORF">MIND_01274400</name>
</gene>
<protein>
    <submittedName>
        <fullName evidence="2">MYND-type domain-containing protein</fullName>
    </submittedName>
</protein>
<comment type="caution">
    <text evidence="2">The sequence shown here is derived from an EMBL/GenBank/DDBJ whole genome shotgun (WGS) entry which is preliminary data.</text>
</comment>
<reference evidence="2" key="1">
    <citation type="submission" date="2020-05" db="EMBL/GenBank/DDBJ databases">
        <title>Mycena genomes resolve the evolution of fungal bioluminescence.</title>
        <authorList>
            <person name="Tsai I.J."/>
        </authorList>
    </citation>
    <scope>NUCLEOTIDE SEQUENCE</scope>
    <source>
        <strain evidence="2">171206Taipei</strain>
    </source>
</reference>
<dbReference type="Proteomes" id="UP000636479">
    <property type="component" value="Unassembled WGS sequence"/>
</dbReference>
<name>A0A8H6S1P9_9AGAR</name>
<dbReference type="Gene3D" id="3.80.10.10">
    <property type="entry name" value="Ribonuclease Inhibitor"/>
    <property type="match status" value="1"/>
</dbReference>
<dbReference type="SUPFAM" id="SSF52047">
    <property type="entry name" value="RNI-like"/>
    <property type="match status" value="1"/>
</dbReference>
<dbReference type="RefSeq" id="XP_037214426.1">
    <property type="nucleotide sequence ID" value="XM_037369220.1"/>
</dbReference>
<dbReference type="OrthoDB" id="2269034at2759"/>
<sequence>MTSPASRLRVQISDLDAKIALLEAEIATLQHRKAQVQSQLAQLAYSIQRTIPPEIILEVFAHVLATVAPFPALKYEGFSPFYASLTLASICSDWRRLALASPWMWNCITVELTEGESNDAPPAALLELFLCRSGAAPLDIYVSTGKKTSETTIAAVIELFYRCSQRWRTFQLCVHPLGSLMLSALPKNLAQLQSLSLHGTICYPEDSAPVLDRISSPLLQSLYMSVFDPRLAAASLDQLSVVSLSRASLNGVYIHDVLQLLLFAPQLEVLTVASVLDQDRPHPDMLRADCLHTLVCNGPKLDIIRFATLPALRSLTLRELTVDHVQRESLDRFLQRSGCRVTHMQLQDVYDSNSVLWPCLQSFVHVEDLVLQFAGLGWPRGTLSGLGEYARDNAQLLPALRRLTLRGPSKEANLDGLVRLMENRATSATMSDVRKLAVHFQAPLDFSAEIAALKALDIEEVEVKDVPFEELLSLEYPMS</sequence>
<dbReference type="EMBL" id="JACAZF010000013">
    <property type="protein sequence ID" value="KAF7291304.1"/>
    <property type="molecule type" value="Genomic_DNA"/>
</dbReference>